<feature type="compositionally biased region" description="Polar residues" evidence="2">
    <location>
        <begin position="40"/>
        <end position="60"/>
    </location>
</feature>
<keyword evidence="1" id="KW-0175">Coiled coil</keyword>
<dbReference type="Pfam" id="PF15456">
    <property type="entry name" value="Uds1"/>
    <property type="match status" value="1"/>
</dbReference>
<feature type="compositionally biased region" description="Polar residues" evidence="2">
    <location>
        <begin position="1"/>
        <end position="33"/>
    </location>
</feature>
<proteinExistence type="predicted"/>
<reference evidence="4 5" key="1">
    <citation type="journal article" date="2020" name="Fungal Divers.">
        <title>Resolving the Mortierellaceae phylogeny through synthesis of multi-gene phylogenetics and phylogenomics.</title>
        <authorList>
            <person name="Vandepol N."/>
            <person name="Liber J."/>
            <person name="Desiro A."/>
            <person name="Na H."/>
            <person name="Kennedy M."/>
            <person name="Barry K."/>
            <person name="Grigoriev I.V."/>
            <person name="Miller A.N."/>
            <person name="O'Donnell K."/>
            <person name="Stajich J.E."/>
            <person name="Bonito G."/>
        </authorList>
    </citation>
    <scope>NUCLEOTIDE SEQUENCE [LARGE SCALE GENOMIC DNA]</scope>
    <source>
        <strain evidence="4 5">AD045</strain>
    </source>
</reference>
<dbReference type="InterPro" id="IPR029191">
    <property type="entry name" value="Uds1"/>
</dbReference>
<evidence type="ECO:0000313" key="5">
    <source>
        <dbReference type="Proteomes" id="UP001194696"/>
    </source>
</evidence>
<protein>
    <recommendedName>
        <fullName evidence="3">Up-regulated during septation protein 1 domain-containing protein</fullName>
    </recommendedName>
</protein>
<feature type="coiled-coil region" evidence="1">
    <location>
        <begin position="381"/>
        <end position="415"/>
    </location>
</feature>
<comment type="caution">
    <text evidence="4">The sequence shown here is derived from an EMBL/GenBank/DDBJ whole genome shotgun (WGS) entry which is preliminary data.</text>
</comment>
<feature type="compositionally biased region" description="Low complexity" evidence="2">
    <location>
        <begin position="628"/>
        <end position="639"/>
    </location>
</feature>
<evidence type="ECO:0000313" key="4">
    <source>
        <dbReference type="EMBL" id="KAG0296199.1"/>
    </source>
</evidence>
<accession>A0ABQ7KC64</accession>
<feature type="region of interest" description="Disordered" evidence="2">
    <location>
        <begin position="581"/>
        <end position="605"/>
    </location>
</feature>
<feature type="region of interest" description="Disordered" evidence="2">
    <location>
        <begin position="111"/>
        <end position="191"/>
    </location>
</feature>
<feature type="region of interest" description="Disordered" evidence="2">
    <location>
        <begin position="1"/>
        <end position="60"/>
    </location>
</feature>
<organism evidence="4 5">
    <name type="scientific">Linnemannia gamsii</name>
    <dbReference type="NCBI Taxonomy" id="64522"/>
    <lineage>
        <taxon>Eukaryota</taxon>
        <taxon>Fungi</taxon>
        <taxon>Fungi incertae sedis</taxon>
        <taxon>Mucoromycota</taxon>
        <taxon>Mortierellomycotina</taxon>
        <taxon>Mortierellomycetes</taxon>
        <taxon>Mortierellales</taxon>
        <taxon>Mortierellaceae</taxon>
        <taxon>Linnemannia</taxon>
    </lineage>
</organism>
<dbReference type="Proteomes" id="UP001194696">
    <property type="component" value="Unassembled WGS sequence"/>
</dbReference>
<keyword evidence="5" id="KW-1185">Reference proteome</keyword>
<evidence type="ECO:0000256" key="2">
    <source>
        <dbReference type="SAM" id="MobiDB-lite"/>
    </source>
</evidence>
<evidence type="ECO:0000259" key="3">
    <source>
        <dbReference type="Pfam" id="PF15456"/>
    </source>
</evidence>
<name>A0ABQ7KC64_9FUNG</name>
<feature type="coiled-coil region" evidence="1">
    <location>
        <begin position="317"/>
        <end position="344"/>
    </location>
</feature>
<sequence>MANNNSISEPATVTSSSNSAIEPTTLPKSSPVSSGDERANNNIQRTPSRPPRNQNHTSPHQKVYQLHQNQIEQQRHHEQQRQRLLTRHQVMSDESLPEYGDAVLSMSMLEGSSSDNSITNNNLSSKDLPPTPPGPLPSFSFPTRSRRRTESNSETDSTTTSPTSSMAPVLPSIGTSLTRNGSRNGGIIPQDVLRSMDPKDVQRVVSSTVITSRVYKVLNTEQLESLKKEQEGLQQFVEAMNVSLHIETRMRDASYSLIRLHESNLNIDAVKAANNQLHATTFKMDQIVQKSQQAMWRLLATQRLLLQHETAVLNAGLRRLDNENRDLSRAVMNLETARGQEKEEKLKWKKEHTRLKVQSIMFVPTSPVVESNVAVPPTPQLQLVQEQLSAMESYAKELSEDVLQKDEKLNELRNELGAVRGWTNDFEASIHLAKKDSLSEAAAVAAVATAEKTLQEQLKNLQSMIETDYKDFHVHADELQFKVDQLTEENLTLATAAASTHCKNLEDDDSSSSSSSSSSPSQSSLGITEQQQQERHTRRSWRIRPGFSSSRESIELHNVLRESLWELDRQIERDERLSSICSSSSSSSLSSSVSSSCRNSSASTASSNFSIDNANFGKLGNESPLMVSRRSSSKSTTSSGCGGGGRLSRTSSTSSSSKFGLREQVLMRDLTTSPDTVALGLGQVIECEDEVVVGGEEKQDAILKEIKQIVMHGQEE</sequence>
<feature type="compositionally biased region" description="Low complexity" evidence="2">
    <location>
        <begin position="152"/>
        <end position="165"/>
    </location>
</feature>
<feature type="compositionally biased region" description="Polar residues" evidence="2">
    <location>
        <begin position="111"/>
        <end position="125"/>
    </location>
</feature>
<feature type="compositionally biased region" description="Low complexity" evidence="2">
    <location>
        <begin position="647"/>
        <end position="657"/>
    </location>
</feature>
<evidence type="ECO:0000256" key="1">
    <source>
        <dbReference type="SAM" id="Coils"/>
    </source>
</evidence>
<feature type="region of interest" description="Disordered" evidence="2">
    <location>
        <begin position="502"/>
        <end position="544"/>
    </location>
</feature>
<feature type="region of interest" description="Disordered" evidence="2">
    <location>
        <begin position="620"/>
        <end position="658"/>
    </location>
</feature>
<feature type="compositionally biased region" description="Low complexity" evidence="2">
    <location>
        <begin position="511"/>
        <end position="524"/>
    </location>
</feature>
<feature type="domain" description="Up-regulated during septation protein 1" evidence="3">
    <location>
        <begin position="205"/>
        <end position="314"/>
    </location>
</feature>
<feature type="compositionally biased region" description="Polar residues" evidence="2">
    <location>
        <begin position="173"/>
        <end position="182"/>
    </location>
</feature>
<gene>
    <name evidence="4" type="ORF">BGZ96_009994</name>
</gene>
<dbReference type="EMBL" id="JAAAIM010000063">
    <property type="protein sequence ID" value="KAG0296199.1"/>
    <property type="molecule type" value="Genomic_DNA"/>
</dbReference>